<reference evidence="6 7" key="1">
    <citation type="journal article" date="2023" name="Int. J. Syst. Evol. Microbiol.">
        <title>The observation of taxonomic boundaries for the 16SrII and 16SrXXV phytoplasmas using genome-based delimitation.</title>
        <authorList>
            <person name="Rodrigues Jardim B."/>
            <person name="Tran-Nguyen L.T.T."/>
            <person name="Gambley C."/>
            <person name="Al-Sadi A.M."/>
            <person name="Al-Subhi A.M."/>
            <person name="Foissac X."/>
            <person name="Salar P."/>
            <person name="Cai H."/>
            <person name="Yang J.Y."/>
            <person name="Davis R."/>
            <person name="Jones L."/>
            <person name="Rodoni B."/>
            <person name="Constable F.E."/>
        </authorList>
    </citation>
    <scope>NUCLEOTIDE SEQUENCE [LARGE SCALE GENOMIC DNA]</scope>
    <source>
        <strain evidence="6">BAWM-155c</strain>
    </source>
</reference>
<keyword evidence="2" id="KW-0813">Transport</keyword>
<dbReference type="Pfam" id="PF00496">
    <property type="entry name" value="SBP_bac_5"/>
    <property type="match status" value="1"/>
</dbReference>
<dbReference type="Proteomes" id="UP001172036">
    <property type="component" value="Unassembled WGS sequence"/>
</dbReference>
<keyword evidence="4" id="KW-0472">Membrane</keyword>
<accession>A0ABT9DEC9</accession>
<sequence length="554" mass="64516">MINWRSKKNIIVVIVSFVICLAIIFFLIDRKLPFINQESKKIREIQKNTLFIGRQRFIQESLGLYGEGNNLVTNENIKKLIHETLIKYDMPKTEGQYNITFTPALVHEIPQNPITAGELENYFEYNLCPGIKFHNGKELTNEDIIATLTLNNNKGGGFASFITDFRPSAEDKYKFFIKFANNQNNLNLYALCKLYIMNSDLIRTNQKYRHIGLGAYRLTKFDAATNLVELERFEDYYKAADYRMSNIKKIVSEYIPNPKTLYMNVARGNIDIMQDNAENIQLQTARTVDKKVLQVFESDLLNIFSVFLNCETLDLSVREKICEIFTPEVKKDILDQLNEDDNYSIVDSFSDSRLKGYLHDVHSDDSPNNSQSDATKPTQPIRVVLSNIHNSVTNKYILKMADILKQKGFSIKIEHYDQSETWKKIFSGDYDITGFSEFLENPYPHHLLNLYFGKINNQNKGDKSKYFVNVEAVNNISFCEDKNIWDELENLKYVDVNSENYGQRIKDVHLQLARKYAFIPCFHVNRTKRIIKKNILMYNEDAFANADLRYIIKN</sequence>
<feature type="domain" description="Solute-binding protein family 5" evidence="5">
    <location>
        <begin position="123"/>
        <end position="311"/>
    </location>
</feature>
<keyword evidence="4" id="KW-1133">Transmembrane helix</keyword>
<dbReference type="InterPro" id="IPR000914">
    <property type="entry name" value="SBP_5_dom"/>
</dbReference>
<dbReference type="Gene3D" id="3.10.105.10">
    <property type="entry name" value="Dipeptide-binding Protein, Domain 3"/>
    <property type="match status" value="1"/>
</dbReference>
<comment type="similarity">
    <text evidence="1">Belongs to the bacterial solute-binding protein 5 family.</text>
</comment>
<name>A0ABT9DEC9_9MOLU</name>
<proteinExistence type="inferred from homology"/>
<comment type="caution">
    <text evidence="6">The sequence shown here is derived from an EMBL/GenBank/DDBJ whole genome shotgun (WGS) entry which is preliminary data.</text>
</comment>
<organism evidence="6 7">
    <name type="scientific">Candidatus Phytoplasma melaleucae</name>
    <dbReference type="NCBI Taxonomy" id="2982630"/>
    <lineage>
        <taxon>Bacteria</taxon>
        <taxon>Bacillati</taxon>
        <taxon>Mycoplasmatota</taxon>
        <taxon>Mollicutes</taxon>
        <taxon>Acholeplasmatales</taxon>
        <taxon>Acholeplasmataceae</taxon>
        <taxon>Candidatus Phytoplasma</taxon>
    </lineage>
</organism>
<protein>
    <submittedName>
        <fullName evidence="6">ABC transporter substrate-binding protein</fullName>
    </submittedName>
</protein>
<evidence type="ECO:0000313" key="6">
    <source>
        <dbReference type="EMBL" id="MDO8167931.1"/>
    </source>
</evidence>
<dbReference type="EMBL" id="JAOSID010000001">
    <property type="protein sequence ID" value="MDO8167931.1"/>
    <property type="molecule type" value="Genomic_DNA"/>
</dbReference>
<evidence type="ECO:0000256" key="1">
    <source>
        <dbReference type="ARBA" id="ARBA00005695"/>
    </source>
</evidence>
<evidence type="ECO:0000256" key="4">
    <source>
        <dbReference type="SAM" id="Phobius"/>
    </source>
</evidence>
<evidence type="ECO:0000256" key="3">
    <source>
        <dbReference type="ARBA" id="ARBA00022729"/>
    </source>
</evidence>
<keyword evidence="3" id="KW-0732">Signal</keyword>
<evidence type="ECO:0000259" key="5">
    <source>
        <dbReference type="Pfam" id="PF00496"/>
    </source>
</evidence>
<keyword evidence="4" id="KW-0812">Transmembrane</keyword>
<gene>
    <name evidence="6" type="ORF">OC680_00330</name>
</gene>
<dbReference type="Gene3D" id="3.40.190.10">
    <property type="entry name" value="Periplasmic binding protein-like II"/>
    <property type="match status" value="1"/>
</dbReference>
<evidence type="ECO:0000313" key="7">
    <source>
        <dbReference type="Proteomes" id="UP001172036"/>
    </source>
</evidence>
<keyword evidence="7" id="KW-1185">Reference proteome</keyword>
<dbReference type="RefSeq" id="WP_304515133.1">
    <property type="nucleotide sequence ID" value="NZ_JAOSID010000001.1"/>
</dbReference>
<feature type="transmembrane region" description="Helical" evidence="4">
    <location>
        <begin position="9"/>
        <end position="28"/>
    </location>
</feature>
<dbReference type="PANTHER" id="PTHR30290">
    <property type="entry name" value="PERIPLASMIC BINDING COMPONENT OF ABC TRANSPORTER"/>
    <property type="match status" value="1"/>
</dbReference>
<dbReference type="SUPFAM" id="SSF53850">
    <property type="entry name" value="Periplasmic binding protein-like II"/>
    <property type="match status" value="1"/>
</dbReference>
<evidence type="ECO:0000256" key="2">
    <source>
        <dbReference type="ARBA" id="ARBA00022448"/>
    </source>
</evidence>
<dbReference type="PANTHER" id="PTHR30290:SF9">
    <property type="entry name" value="OLIGOPEPTIDE-BINDING PROTEIN APPA"/>
    <property type="match status" value="1"/>
</dbReference>
<dbReference type="InterPro" id="IPR039424">
    <property type="entry name" value="SBP_5"/>
</dbReference>